<dbReference type="RefSeq" id="WP_211973710.1">
    <property type="nucleotide sequence ID" value="NZ_CBFHAM010000075.1"/>
</dbReference>
<keyword evidence="1" id="KW-0808">Transferase</keyword>
<dbReference type="SUPFAM" id="SSF53335">
    <property type="entry name" value="S-adenosyl-L-methionine-dependent methyltransferases"/>
    <property type="match status" value="1"/>
</dbReference>
<evidence type="ECO:0000313" key="1">
    <source>
        <dbReference type="EMBL" id="MBS0028611.1"/>
    </source>
</evidence>
<evidence type="ECO:0000313" key="2">
    <source>
        <dbReference type="Proteomes" id="UP000676386"/>
    </source>
</evidence>
<comment type="caution">
    <text evidence="1">The sequence shown here is derived from an EMBL/GenBank/DDBJ whole genome shotgun (WGS) entry which is preliminary data.</text>
</comment>
<dbReference type="EMBL" id="JAGTXB010000006">
    <property type="protein sequence ID" value="MBS0028611.1"/>
    <property type="molecule type" value="Genomic_DNA"/>
</dbReference>
<gene>
    <name evidence="1" type="ORF">KE626_14920</name>
</gene>
<dbReference type="InterPro" id="IPR029063">
    <property type="entry name" value="SAM-dependent_MTases_sf"/>
</dbReference>
<dbReference type="GO" id="GO:0032259">
    <property type="term" value="P:methylation"/>
    <property type="evidence" value="ECO:0007669"/>
    <property type="project" value="UniProtKB-KW"/>
</dbReference>
<organism evidence="1 2">
    <name type="scientific">Chitinophaga hostae</name>
    <dbReference type="NCBI Taxonomy" id="2831022"/>
    <lineage>
        <taxon>Bacteria</taxon>
        <taxon>Pseudomonadati</taxon>
        <taxon>Bacteroidota</taxon>
        <taxon>Chitinophagia</taxon>
        <taxon>Chitinophagales</taxon>
        <taxon>Chitinophagaceae</taxon>
        <taxon>Chitinophaga</taxon>
    </lineage>
</organism>
<keyword evidence="1" id="KW-0489">Methyltransferase</keyword>
<sequence>MFKKFFEKSTLKKIDAYRNIDGWLSEQEALGLYQTAAKLGSNAVVVEIGSWMGKSTYCIAKGLSSGKVFAIDPFNADAGHDDSSQEDYNNKGADKDLLVAFKKNMEQRGVAQKIVPKKGYSQDFHTAFDTIDFLFIDGDHSVEGCKLDFKLYAHKVVKGGYIAFHDFYEDRDELGPTHVVKNIVLANSDFQFIKLYDSLWVGRRM</sequence>
<dbReference type="Proteomes" id="UP000676386">
    <property type="component" value="Unassembled WGS sequence"/>
</dbReference>
<accession>A0ABS5J0N9</accession>
<dbReference type="Gene3D" id="3.40.50.150">
    <property type="entry name" value="Vaccinia Virus protein VP39"/>
    <property type="match status" value="1"/>
</dbReference>
<name>A0ABS5J0N9_9BACT</name>
<reference evidence="1 2" key="1">
    <citation type="submission" date="2021-04" db="EMBL/GenBank/DDBJ databases">
        <title>Chitinophaga sp. nov., isolated from the rhizosphere soil.</title>
        <authorList>
            <person name="He S."/>
        </authorList>
    </citation>
    <scope>NUCLEOTIDE SEQUENCE [LARGE SCALE GENOMIC DNA]</scope>
    <source>
        <strain evidence="1 2">2R12</strain>
    </source>
</reference>
<dbReference type="Pfam" id="PF13578">
    <property type="entry name" value="Methyltransf_24"/>
    <property type="match status" value="1"/>
</dbReference>
<dbReference type="GO" id="GO:0008168">
    <property type="term" value="F:methyltransferase activity"/>
    <property type="evidence" value="ECO:0007669"/>
    <property type="project" value="UniProtKB-KW"/>
</dbReference>
<proteinExistence type="predicted"/>
<keyword evidence="2" id="KW-1185">Reference proteome</keyword>
<protein>
    <submittedName>
        <fullName evidence="1">Class I SAM-dependent methyltransferase</fullName>
    </submittedName>
</protein>